<evidence type="ECO:0000256" key="6">
    <source>
        <dbReference type="ARBA" id="ARBA00023136"/>
    </source>
</evidence>
<feature type="transmembrane region" description="Helical" evidence="7">
    <location>
        <begin position="12"/>
        <end position="36"/>
    </location>
</feature>
<dbReference type="NCBIfam" id="TIGR01401">
    <property type="entry name" value="fliR_like_III"/>
    <property type="match status" value="1"/>
</dbReference>
<dbReference type="Proteomes" id="UP000682266">
    <property type="component" value="Unassembled WGS sequence"/>
</dbReference>
<evidence type="ECO:0000256" key="3">
    <source>
        <dbReference type="ARBA" id="ARBA00022475"/>
    </source>
</evidence>
<evidence type="ECO:0000256" key="2">
    <source>
        <dbReference type="ARBA" id="ARBA00009772"/>
    </source>
</evidence>
<protein>
    <submittedName>
        <fullName evidence="8">Type III secretion system export apparatus subunit SctT</fullName>
    </submittedName>
</protein>
<dbReference type="InterPro" id="IPR006304">
    <property type="entry name" value="T3SS_SpaR/YscT"/>
</dbReference>
<organism evidence="8 9">
    <name type="scientific">Burkholderia ambifaria</name>
    <dbReference type="NCBI Taxonomy" id="152480"/>
    <lineage>
        <taxon>Bacteria</taxon>
        <taxon>Pseudomonadati</taxon>
        <taxon>Pseudomonadota</taxon>
        <taxon>Betaproteobacteria</taxon>
        <taxon>Burkholderiales</taxon>
        <taxon>Burkholderiaceae</taxon>
        <taxon>Burkholderia</taxon>
        <taxon>Burkholderia cepacia complex</taxon>
    </lineage>
</organism>
<reference evidence="8" key="1">
    <citation type="submission" date="2021-04" db="EMBL/GenBank/DDBJ databases">
        <title>A collection of bacterial strains from the Burkholderia cepacia Research Laboratory and Repository.</title>
        <authorList>
            <person name="Lipuma J."/>
            <person name="Spilker T."/>
        </authorList>
    </citation>
    <scope>NUCLEOTIDE SEQUENCE</scope>
    <source>
        <strain evidence="8">AU36012</strain>
    </source>
</reference>
<gene>
    <name evidence="8" type="primary">sctT</name>
    <name evidence="8" type="ORF">KDW93_17755</name>
</gene>
<dbReference type="PANTHER" id="PTHR30065:SF1">
    <property type="entry name" value="SURFACE PRESENTATION OF ANTIGENS PROTEIN SPAR"/>
    <property type="match status" value="1"/>
</dbReference>
<evidence type="ECO:0000256" key="5">
    <source>
        <dbReference type="ARBA" id="ARBA00022989"/>
    </source>
</evidence>
<evidence type="ECO:0000256" key="4">
    <source>
        <dbReference type="ARBA" id="ARBA00022692"/>
    </source>
</evidence>
<keyword evidence="4 7" id="KW-0812">Transmembrane</keyword>
<keyword evidence="6 7" id="KW-0472">Membrane</keyword>
<dbReference type="GO" id="GO:0005886">
    <property type="term" value="C:plasma membrane"/>
    <property type="evidence" value="ECO:0007669"/>
    <property type="project" value="UniProtKB-SubCell"/>
</dbReference>
<dbReference type="PRINTS" id="PR00953">
    <property type="entry name" value="TYPE3IMRPROT"/>
</dbReference>
<dbReference type="InterPro" id="IPR002010">
    <property type="entry name" value="T3SS_IM_R"/>
</dbReference>
<feature type="transmembrane region" description="Helical" evidence="7">
    <location>
        <begin position="128"/>
        <end position="157"/>
    </location>
</feature>
<comment type="subcellular location">
    <subcellularLocation>
        <location evidence="1 7">Cell membrane</location>
        <topology evidence="1 7">Multi-pass membrane protein</topology>
    </subcellularLocation>
</comment>
<dbReference type="AlphaFoldDB" id="A0AA41E9C0"/>
<dbReference type="GO" id="GO:0006605">
    <property type="term" value="P:protein targeting"/>
    <property type="evidence" value="ECO:0007669"/>
    <property type="project" value="UniProtKB-UniRule"/>
</dbReference>
<evidence type="ECO:0000256" key="1">
    <source>
        <dbReference type="ARBA" id="ARBA00004651"/>
    </source>
</evidence>
<dbReference type="PANTHER" id="PTHR30065">
    <property type="entry name" value="FLAGELLAR BIOSYNTHETIC PROTEIN FLIR"/>
    <property type="match status" value="1"/>
</dbReference>
<name>A0AA41E9C0_9BURK</name>
<comment type="caution">
    <text evidence="8">The sequence shown here is derived from an EMBL/GenBank/DDBJ whole genome shotgun (WGS) entry which is preliminary data.</text>
</comment>
<accession>A0AA41E9C0</accession>
<feature type="transmembrane region" description="Helical" evidence="7">
    <location>
        <begin position="56"/>
        <end position="78"/>
    </location>
</feature>
<evidence type="ECO:0000256" key="7">
    <source>
        <dbReference type="RuleBase" id="RU362072"/>
    </source>
</evidence>
<keyword evidence="5 7" id="KW-1133">Transmembrane helix</keyword>
<proteinExistence type="inferred from homology"/>
<feature type="transmembrane region" description="Helical" evidence="7">
    <location>
        <begin position="85"/>
        <end position="108"/>
    </location>
</feature>
<keyword evidence="3 7" id="KW-1003">Cell membrane</keyword>
<sequence length="271" mass="29308">MNVFESGIPQFGAVLMQFFTLVGLCGVRLLIIMIVFPPTSDHVLQGTTRNAIVMLWGAYIAFGQQALMPTLSGWHLVLLGIKEALVGLVMAFVASPVFWVAEAVGTYIDDLTGYNNVQMSNPSQGQQSSLMATLMSQCASVAFWTLGGMTFLLGALFQSYKLWPLDSMTPVPAELVQLFVMQQTDSLMESVAKLAAPALLLLLLVDVGLNLVSKTAQKLDLVSLAQPIKGGLAVLMVALLIGTFIGEVRDQMALVHLGERFRELATPHAQH</sequence>
<dbReference type="Pfam" id="PF01311">
    <property type="entry name" value="Bac_export_1"/>
    <property type="match status" value="1"/>
</dbReference>
<dbReference type="RefSeq" id="WP_105787715.1">
    <property type="nucleotide sequence ID" value="NZ_CADERF010000018.1"/>
</dbReference>
<evidence type="ECO:0000313" key="8">
    <source>
        <dbReference type="EMBL" id="MBR8130789.1"/>
    </source>
</evidence>
<comment type="similarity">
    <text evidence="2 7">Belongs to the FliR/MopE/SpaR family.</text>
</comment>
<feature type="transmembrane region" description="Helical" evidence="7">
    <location>
        <begin position="224"/>
        <end position="245"/>
    </location>
</feature>
<dbReference type="EMBL" id="JAGSVG010000015">
    <property type="protein sequence ID" value="MBR8130789.1"/>
    <property type="molecule type" value="Genomic_DNA"/>
</dbReference>
<evidence type="ECO:0000313" key="9">
    <source>
        <dbReference type="Proteomes" id="UP000682266"/>
    </source>
</evidence>
<feature type="transmembrane region" description="Helical" evidence="7">
    <location>
        <begin position="191"/>
        <end position="212"/>
    </location>
</feature>